<dbReference type="InterPro" id="IPR025629">
    <property type="entry name" value="DUF4287"/>
</dbReference>
<reference evidence="2 3" key="1">
    <citation type="submission" date="2016-07" db="EMBL/GenBank/DDBJ databases">
        <title>High microdiversification within the ubiquitous acI lineage of Actinobacteria.</title>
        <authorList>
            <person name="Neuenschwander S.M."/>
            <person name="Salcher M."/>
            <person name="Ghai R."/>
            <person name="Pernthaler J."/>
        </authorList>
    </citation>
    <scope>NUCLEOTIDE SEQUENCE [LARGE SCALE GENOMIC DNA]</scope>
    <source>
        <strain evidence="2">MMS-IIB-76</strain>
    </source>
</reference>
<gene>
    <name evidence="2" type="ORF">A1sIIB76_01945</name>
</gene>
<dbReference type="AlphaFoldDB" id="A0AAD0E3F5"/>
<proteinExistence type="predicted"/>
<dbReference type="Pfam" id="PF08818">
    <property type="entry name" value="DUF1801"/>
    <property type="match status" value="1"/>
</dbReference>
<dbReference type="Gene3D" id="3.90.1150.200">
    <property type="match status" value="1"/>
</dbReference>
<name>A0AAD0E3F5_9ACTN</name>
<dbReference type="RefSeq" id="WP_095696858.1">
    <property type="nucleotide sequence ID" value="NZ_CP016778.1"/>
</dbReference>
<dbReference type="InterPro" id="IPR014922">
    <property type="entry name" value="YdhG-like"/>
</dbReference>
<dbReference type="Proteomes" id="UP000217194">
    <property type="component" value="Chromosome"/>
</dbReference>
<evidence type="ECO:0000313" key="3">
    <source>
        <dbReference type="Proteomes" id="UP000217194"/>
    </source>
</evidence>
<protein>
    <submittedName>
        <fullName evidence="2">DU1801 domain-containing protein</fullName>
    </submittedName>
</protein>
<dbReference type="EMBL" id="CP016778">
    <property type="protein sequence ID" value="ASY22358.1"/>
    <property type="molecule type" value="Genomic_DNA"/>
</dbReference>
<accession>A0AAD0E3F5</accession>
<feature type="domain" description="YdhG-like" evidence="1">
    <location>
        <begin position="86"/>
        <end position="179"/>
    </location>
</feature>
<sequence>MATQSGDRSAFFPAIEKKYGQPMSYWFARLKDLDAYKYPAQIAYLRQEHGFSQAHANAVVMSHRGSSTSKRFTTLTSYLEPHDAVKKKTVKAIFKAIQNHYPEMKVVIAWNHPMLKLGEDYILGVSVLKNHLLIGPWGDGIIAKFAPKLTEYKVNKKTIQVPVDWDVDAKLLVAIAKTRVAQL</sequence>
<dbReference type="Pfam" id="PF14117">
    <property type="entry name" value="DUF4287"/>
    <property type="match status" value="1"/>
</dbReference>
<organism evidence="2 3">
    <name type="scientific">Candidatus Planktophila versatilis</name>
    <dbReference type="NCBI Taxonomy" id="1884905"/>
    <lineage>
        <taxon>Bacteria</taxon>
        <taxon>Bacillati</taxon>
        <taxon>Actinomycetota</taxon>
        <taxon>Actinomycetes</taxon>
        <taxon>Candidatus Nanopelagicales</taxon>
        <taxon>Candidatus Nanopelagicaceae</taxon>
        <taxon>Candidatus Planktophila</taxon>
    </lineage>
</organism>
<evidence type="ECO:0000259" key="1">
    <source>
        <dbReference type="Pfam" id="PF08818"/>
    </source>
</evidence>
<evidence type="ECO:0000313" key="2">
    <source>
        <dbReference type="EMBL" id="ASY22358.1"/>
    </source>
</evidence>
<dbReference type="SUPFAM" id="SSF159888">
    <property type="entry name" value="YdhG-like"/>
    <property type="match status" value="1"/>
</dbReference>